<evidence type="ECO:0000256" key="4">
    <source>
        <dbReference type="ARBA" id="ARBA00022691"/>
    </source>
</evidence>
<dbReference type="KEGG" id="bav:BAV0687"/>
<comment type="function">
    <text evidence="5">Catalyzes the S-adenosylmethionine monomethyl esterification of trans-aconitate.</text>
</comment>
<accession>Q2KXC3</accession>
<dbReference type="EC" id="2.1.1.144" evidence="5"/>
<dbReference type="PANTHER" id="PTHR43861:SF1">
    <property type="entry name" value="TRANS-ACONITATE 2-METHYLTRANSFERASE"/>
    <property type="match status" value="1"/>
</dbReference>
<keyword evidence="1 5" id="KW-0963">Cytoplasm</keyword>
<feature type="domain" description="Methyltransferase" evidence="6">
    <location>
        <begin position="34"/>
        <end position="123"/>
    </location>
</feature>
<evidence type="ECO:0000313" key="8">
    <source>
        <dbReference type="Proteomes" id="UP000001977"/>
    </source>
</evidence>
<dbReference type="OrthoDB" id="9795085at2"/>
<organism evidence="7 8">
    <name type="scientific">Bordetella avium (strain 197N)</name>
    <dbReference type="NCBI Taxonomy" id="360910"/>
    <lineage>
        <taxon>Bacteria</taxon>
        <taxon>Pseudomonadati</taxon>
        <taxon>Pseudomonadota</taxon>
        <taxon>Betaproteobacteria</taxon>
        <taxon>Burkholderiales</taxon>
        <taxon>Alcaligenaceae</taxon>
        <taxon>Bordetella</taxon>
    </lineage>
</organism>
<evidence type="ECO:0000256" key="5">
    <source>
        <dbReference type="HAMAP-Rule" id="MF_00560"/>
    </source>
</evidence>
<dbReference type="Gene3D" id="1.10.150.290">
    <property type="entry name" value="S-adenosyl-L-methionine-dependent methyltransferases"/>
    <property type="match status" value="1"/>
</dbReference>
<gene>
    <name evidence="5 7" type="primary">tam</name>
    <name evidence="7" type="ordered locus">BAV0687</name>
</gene>
<reference evidence="7 8" key="1">
    <citation type="journal article" date="2006" name="J. Bacteriol.">
        <title>Comparison of the genome sequence of the poultry pathogen Bordetella avium with those of B. bronchiseptica, B. pertussis, and B. parapertussis reveals extensive diversity in surface structures associated with host interaction.</title>
        <authorList>
            <person name="Sebaihia M."/>
            <person name="Preston A."/>
            <person name="Maskell D.J."/>
            <person name="Kuzmiak H."/>
            <person name="Connell T.D."/>
            <person name="King N.D."/>
            <person name="Orndorff P.E."/>
            <person name="Miyamoto D.M."/>
            <person name="Thomson N.R."/>
            <person name="Harris D."/>
            <person name="Goble A."/>
            <person name="Lord A."/>
            <person name="Murphy L."/>
            <person name="Quail M.A."/>
            <person name="Rutter S."/>
            <person name="Squares R."/>
            <person name="Squares S."/>
            <person name="Woodward J."/>
            <person name="Parkhill J."/>
            <person name="Temple L.M."/>
        </authorList>
    </citation>
    <scope>NUCLEOTIDE SEQUENCE [LARGE SCALE GENOMIC DNA]</scope>
    <source>
        <strain evidence="7 8">197N</strain>
    </source>
</reference>
<keyword evidence="3 5" id="KW-0808">Transferase</keyword>
<dbReference type="NCBIfam" id="NF002463">
    <property type="entry name" value="PRK01683.1"/>
    <property type="match status" value="1"/>
</dbReference>
<dbReference type="eggNOG" id="COG4106">
    <property type="taxonomic scope" value="Bacteria"/>
</dbReference>
<dbReference type="HAMAP" id="MF_00560">
    <property type="entry name" value="Tran_acon_Me_trans"/>
    <property type="match status" value="1"/>
</dbReference>
<sequence>MGWSAKQYSTFEKERTRPVRDLLAAIEADAPRRVVDLGCGPGNSTEVLAARFPQAEVSGMDSSQDMVLAARQRMPGVAFSQADIATWNPPESFDVILANASLQWVPDHATLYPRLLSKLAPGGSLAVQTPDNLQEPAHRLAREVAAQGPWAARMSETRHPDRHPAEWYYALLKPLAARVDVWRTTYMHPLAGAAAVVEWFKGTALLPYLKQLDDSEQPEFLARYEAAIAKAYPALADGTVLLPFPRIFLVATRQPAG</sequence>
<dbReference type="GO" id="GO:0032259">
    <property type="term" value="P:methylation"/>
    <property type="evidence" value="ECO:0007669"/>
    <property type="project" value="UniProtKB-KW"/>
</dbReference>
<dbReference type="AlphaFoldDB" id="Q2KXC3"/>
<dbReference type="CDD" id="cd02440">
    <property type="entry name" value="AdoMet_MTases"/>
    <property type="match status" value="1"/>
</dbReference>
<protein>
    <recommendedName>
        <fullName evidence="5">Trans-aconitate 2-methyltransferase</fullName>
        <ecNumber evidence="5">2.1.1.144</ecNumber>
    </recommendedName>
</protein>
<evidence type="ECO:0000256" key="1">
    <source>
        <dbReference type="ARBA" id="ARBA00022490"/>
    </source>
</evidence>
<dbReference type="GO" id="GO:0030798">
    <property type="term" value="F:trans-aconitate 2-methyltransferase activity"/>
    <property type="evidence" value="ECO:0007669"/>
    <property type="project" value="UniProtKB-UniRule"/>
</dbReference>
<comment type="similarity">
    <text evidence="5">Belongs to the methyltransferase superfamily. Tam family.</text>
</comment>
<evidence type="ECO:0000256" key="2">
    <source>
        <dbReference type="ARBA" id="ARBA00022603"/>
    </source>
</evidence>
<dbReference type="Proteomes" id="UP000001977">
    <property type="component" value="Chromosome"/>
</dbReference>
<evidence type="ECO:0000256" key="3">
    <source>
        <dbReference type="ARBA" id="ARBA00022679"/>
    </source>
</evidence>
<comment type="catalytic activity">
    <reaction evidence="5">
        <text>trans-aconitate + S-adenosyl-L-methionine = (E)-3-(methoxycarbonyl)pent-2-enedioate + S-adenosyl-L-homocysteine</text>
        <dbReference type="Rhea" id="RHEA:14969"/>
        <dbReference type="ChEBI" id="CHEBI:15708"/>
        <dbReference type="ChEBI" id="CHEBI:57470"/>
        <dbReference type="ChEBI" id="CHEBI:57856"/>
        <dbReference type="ChEBI" id="CHEBI:59789"/>
        <dbReference type="EC" id="2.1.1.144"/>
    </reaction>
</comment>
<dbReference type="PANTHER" id="PTHR43861">
    <property type="entry name" value="TRANS-ACONITATE 2-METHYLTRANSFERASE-RELATED"/>
    <property type="match status" value="1"/>
</dbReference>
<dbReference type="InterPro" id="IPR041698">
    <property type="entry name" value="Methyltransf_25"/>
</dbReference>
<dbReference type="InterPro" id="IPR029063">
    <property type="entry name" value="SAM-dependent_MTases_sf"/>
</dbReference>
<dbReference type="GeneID" id="92936131"/>
<dbReference type="InterPro" id="IPR023149">
    <property type="entry name" value="Trans_acon_MeTrfase_C"/>
</dbReference>
<dbReference type="Gene3D" id="3.40.50.150">
    <property type="entry name" value="Vaccinia Virus protein VP39"/>
    <property type="match status" value="1"/>
</dbReference>
<dbReference type="InterPro" id="IPR023506">
    <property type="entry name" value="Trans-aconitate_MeTrfase"/>
</dbReference>
<dbReference type="SUPFAM" id="SSF53335">
    <property type="entry name" value="S-adenosyl-L-methionine-dependent methyltransferases"/>
    <property type="match status" value="1"/>
</dbReference>
<dbReference type="RefSeq" id="WP_012416383.1">
    <property type="nucleotide sequence ID" value="NC_010645.1"/>
</dbReference>
<keyword evidence="4 5" id="KW-0949">S-adenosyl-L-methionine</keyword>
<keyword evidence="2 5" id="KW-0489">Methyltransferase</keyword>
<proteinExistence type="inferred from homology"/>
<evidence type="ECO:0000259" key="6">
    <source>
        <dbReference type="Pfam" id="PF13649"/>
    </source>
</evidence>
<dbReference type="Pfam" id="PF13649">
    <property type="entry name" value="Methyltransf_25"/>
    <property type="match status" value="1"/>
</dbReference>
<evidence type="ECO:0000313" key="7">
    <source>
        <dbReference type="EMBL" id="CAJ48293.1"/>
    </source>
</evidence>
<name>Q2KXC3_BORA1</name>
<dbReference type="HOGENOM" id="CLU_037990_5_2_4"/>
<keyword evidence="8" id="KW-1185">Reference proteome</keyword>
<comment type="subcellular location">
    <subcellularLocation>
        <location evidence="5">Cytoplasm</location>
    </subcellularLocation>
</comment>
<dbReference type="EMBL" id="AM167904">
    <property type="protein sequence ID" value="CAJ48293.1"/>
    <property type="molecule type" value="Genomic_DNA"/>
</dbReference>
<dbReference type="GO" id="GO:0005737">
    <property type="term" value="C:cytoplasm"/>
    <property type="evidence" value="ECO:0007669"/>
    <property type="project" value="UniProtKB-SubCell"/>
</dbReference>